<reference evidence="4 5" key="1">
    <citation type="journal article" date="2016" name="Nat. Commun.">
        <title>Thousands of microbial genomes shed light on interconnected biogeochemical processes in an aquifer system.</title>
        <authorList>
            <person name="Anantharaman K."/>
            <person name="Brown C.T."/>
            <person name="Hug L.A."/>
            <person name="Sharon I."/>
            <person name="Castelle C.J."/>
            <person name="Probst A.J."/>
            <person name="Thomas B.C."/>
            <person name="Singh A."/>
            <person name="Wilkins M.J."/>
            <person name="Karaoz U."/>
            <person name="Brodie E.L."/>
            <person name="Williams K.H."/>
            <person name="Hubbard S.S."/>
            <person name="Banfield J.F."/>
        </authorList>
    </citation>
    <scope>NUCLEOTIDE SEQUENCE [LARGE SCALE GENOMIC DNA]</scope>
</reference>
<feature type="region of interest" description="Disordered" evidence="1">
    <location>
        <begin position="48"/>
        <end position="67"/>
    </location>
</feature>
<proteinExistence type="predicted"/>
<dbReference type="CDD" id="cd00118">
    <property type="entry name" value="LysM"/>
    <property type="match status" value="2"/>
</dbReference>
<accession>A0A1F7WRW7</accession>
<sequence length="185" mass="20286">MRTLDTKKILKYLKLNESNISMVLGALVIVVLGVIVINYFKNQNAGEVKTGTSTESQPTEQPALKRGDGPVQYTVLANETLWSISVKQYGTGFNWVDIAKASNLANPDAIEVGQKLTIPDVEPKIPSVKTTNIGETNYKVVKGDSLWNIAVREYGSGYQWIKIAKANNLENPNLIHSGNTLSIPK</sequence>
<dbReference type="InterPro" id="IPR018392">
    <property type="entry name" value="LysM"/>
</dbReference>
<gene>
    <name evidence="4" type="ORF">A2125_00835</name>
</gene>
<dbReference type="PROSITE" id="PS51782">
    <property type="entry name" value="LYSM"/>
    <property type="match status" value="2"/>
</dbReference>
<dbReference type="InterPro" id="IPR036779">
    <property type="entry name" value="LysM_dom_sf"/>
</dbReference>
<evidence type="ECO:0000259" key="3">
    <source>
        <dbReference type="PROSITE" id="PS51782"/>
    </source>
</evidence>
<feature type="domain" description="LysM" evidence="3">
    <location>
        <begin position="136"/>
        <end position="183"/>
    </location>
</feature>
<evidence type="ECO:0000256" key="1">
    <source>
        <dbReference type="SAM" id="MobiDB-lite"/>
    </source>
</evidence>
<keyword evidence="2" id="KW-0472">Membrane</keyword>
<evidence type="ECO:0000313" key="5">
    <source>
        <dbReference type="Proteomes" id="UP000178812"/>
    </source>
</evidence>
<dbReference type="Gene3D" id="3.10.350.10">
    <property type="entry name" value="LysM domain"/>
    <property type="match status" value="2"/>
</dbReference>
<dbReference type="SUPFAM" id="SSF54106">
    <property type="entry name" value="LysM domain"/>
    <property type="match status" value="2"/>
</dbReference>
<dbReference type="PANTHER" id="PTHR34700">
    <property type="entry name" value="POTASSIUM BINDING PROTEIN KBP"/>
    <property type="match status" value="1"/>
</dbReference>
<dbReference type="EMBL" id="MGFM01000034">
    <property type="protein sequence ID" value="OGM05531.1"/>
    <property type="molecule type" value="Genomic_DNA"/>
</dbReference>
<dbReference type="Pfam" id="PF01476">
    <property type="entry name" value="LysM"/>
    <property type="match status" value="2"/>
</dbReference>
<keyword evidence="2" id="KW-0812">Transmembrane</keyword>
<feature type="compositionally biased region" description="Polar residues" evidence="1">
    <location>
        <begin position="48"/>
        <end position="60"/>
    </location>
</feature>
<feature type="transmembrane region" description="Helical" evidence="2">
    <location>
        <begin position="20"/>
        <end position="40"/>
    </location>
</feature>
<keyword evidence="2" id="KW-1133">Transmembrane helix</keyword>
<evidence type="ECO:0000313" key="4">
    <source>
        <dbReference type="EMBL" id="OGM05531.1"/>
    </source>
</evidence>
<evidence type="ECO:0000256" key="2">
    <source>
        <dbReference type="SAM" id="Phobius"/>
    </source>
</evidence>
<comment type="caution">
    <text evidence="4">The sequence shown here is derived from an EMBL/GenBank/DDBJ whole genome shotgun (WGS) entry which is preliminary data.</text>
</comment>
<dbReference type="AlphaFoldDB" id="A0A1F7WRW7"/>
<feature type="domain" description="LysM" evidence="3">
    <location>
        <begin position="71"/>
        <end position="118"/>
    </location>
</feature>
<organism evidence="4 5">
    <name type="scientific">Candidatus Woesebacteria bacterium GWB1_43_5</name>
    <dbReference type="NCBI Taxonomy" id="1802474"/>
    <lineage>
        <taxon>Bacteria</taxon>
        <taxon>Candidatus Woeseibacteriota</taxon>
    </lineage>
</organism>
<dbReference type="Proteomes" id="UP000178812">
    <property type="component" value="Unassembled WGS sequence"/>
</dbReference>
<dbReference type="SMART" id="SM00257">
    <property type="entry name" value="LysM"/>
    <property type="match status" value="2"/>
</dbReference>
<name>A0A1F7WRW7_9BACT</name>
<protein>
    <recommendedName>
        <fullName evidence="3">LysM domain-containing protein</fullName>
    </recommendedName>
</protein>
<dbReference type="PANTHER" id="PTHR34700:SF4">
    <property type="entry name" value="PHAGE-LIKE ELEMENT PBSX PROTEIN XKDP"/>
    <property type="match status" value="1"/>
</dbReference>
<dbReference type="InterPro" id="IPR052196">
    <property type="entry name" value="Bact_Kbp"/>
</dbReference>